<feature type="transmembrane region" description="Helical" evidence="1">
    <location>
        <begin position="270"/>
        <end position="290"/>
    </location>
</feature>
<keyword evidence="1" id="KW-0472">Membrane</keyword>
<evidence type="ECO:0000313" key="2">
    <source>
        <dbReference type="EMBL" id="KAA0039575.1"/>
    </source>
</evidence>
<keyword evidence="1" id="KW-0812">Transmembrane</keyword>
<comment type="caution">
    <text evidence="2">The sequence shown here is derived from an EMBL/GenBank/DDBJ whole genome shotgun (WGS) entry which is preliminary data.</text>
</comment>
<dbReference type="AlphaFoldDB" id="A0A5A7TDS0"/>
<proteinExistence type="predicted"/>
<evidence type="ECO:0000256" key="1">
    <source>
        <dbReference type="SAM" id="Phobius"/>
    </source>
</evidence>
<dbReference type="Proteomes" id="UP000321393">
    <property type="component" value="Unassembled WGS sequence"/>
</dbReference>
<organism evidence="2 3">
    <name type="scientific">Cucumis melo var. makuwa</name>
    <name type="common">Oriental melon</name>
    <dbReference type="NCBI Taxonomy" id="1194695"/>
    <lineage>
        <taxon>Eukaryota</taxon>
        <taxon>Viridiplantae</taxon>
        <taxon>Streptophyta</taxon>
        <taxon>Embryophyta</taxon>
        <taxon>Tracheophyta</taxon>
        <taxon>Spermatophyta</taxon>
        <taxon>Magnoliopsida</taxon>
        <taxon>eudicotyledons</taxon>
        <taxon>Gunneridae</taxon>
        <taxon>Pentapetalae</taxon>
        <taxon>rosids</taxon>
        <taxon>fabids</taxon>
        <taxon>Cucurbitales</taxon>
        <taxon>Cucurbitaceae</taxon>
        <taxon>Benincaseae</taxon>
        <taxon>Cucumis</taxon>
    </lineage>
</organism>
<gene>
    <name evidence="2" type="ORF">E6C27_scaffold744G00490</name>
</gene>
<dbReference type="EMBL" id="SSTE01018396">
    <property type="protein sequence ID" value="KAA0039575.1"/>
    <property type="molecule type" value="Genomic_DNA"/>
</dbReference>
<name>A0A5A7TDS0_CUCMM</name>
<sequence>MDLMGLMQVESLGGKRYVFYSTKSPTEVISIPTADLLVISLENNSGDITSTSLSGSKPLVPSIHIEGVNFSETFAHVARLEAIQLILRFACIHQGFVDMINPKHAYKLSKNLNGLKQAPNAWYEYLLKFLSQQEKYARNIVKKFGLEKAKFKCTSATFDFKVSQDDSRNKVDESLYRSIIGSLLYLTASRLNIAFAMGIGLVARKIERVLLFDATRRYPYKAFGDFCFESLRARLGVCRFPDPQGINLSLIFFIWWFLVSLHLLRYATSFHWLLLLCFCIYCVASVVTMVSTRKAHYHVVPSHPMASPLSLNIPHVRPKHL</sequence>
<accession>A0A5A7TDS0</accession>
<protein>
    <submittedName>
        <fullName evidence="2">Mitochondrial protein</fullName>
    </submittedName>
</protein>
<evidence type="ECO:0000313" key="3">
    <source>
        <dbReference type="Proteomes" id="UP000321393"/>
    </source>
</evidence>
<feature type="transmembrane region" description="Helical" evidence="1">
    <location>
        <begin position="245"/>
        <end position="264"/>
    </location>
</feature>
<keyword evidence="1" id="KW-1133">Transmembrane helix</keyword>
<reference evidence="2 3" key="1">
    <citation type="submission" date="2019-08" db="EMBL/GenBank/DDBJ databases">
        <title>Draft genome sequences of two oriental melons (Cucumis melo L. var makuwa).</title>
        <authorList>
            <person name="Kwon S.-Y."/>
        </authorList>
    </citation>
    <scope>NUCLEOTIDE SEQUENCE [LARGE SCALE GENOMIC DNA]</scope>
    <source>
        <strain evidence="3">cv. SW 3</strain>
        <tissue evidence="2">Leaf</tissue>
    </source>
</reference>